<dbReference type="Gene3D" id="3.55.40.10">
    <property type="entry name" value="minor pseudopilin epsh domain"/>
    <property type="match status" value="1"/>
</dbReference>
<dbReference type="RefSeq" id="WP_377154770.1">
    <property type="nucleotide sequence ID" value="NZ_JBHSAF010000015.1"/>
</dbReference>
<proteinExistence type="predicted"/>
<evidence type="ECO:0000256" key="5">
    <source>
        <dbReference type="ARBA" id="ARBA00022692"/>
    </source>
</evidence>
<organism evidence="9 10">
    <name type="scientific">Pseudaeromonas sharmana</name>
    <dbReference type="NCBI Taxonomy" id="328412"/>
    <lineage>
        <taxon>Bacteria</taxon>
        <taxon>Pseudomonadati</taxon>
        <taxon>Pseudomonadota</taxon>
        <taxon>Gammaproteobacteria</taxon>
        <taxon>Aeromonadales</taxon>
        <taxon>Aeromonadaceae</taxon>
        <taxon>Pseudaeromonas</taxon>
    </lineage>
</organism>
<name>A0ABV8CRZ9_9GAMM</name>
<comment type="caution">
    <text evidence="9">The sequence shown here is derived from an EMBL/GenBank/DDBJ whole genome shotgun (WGS) entry which is preliminary data.</text>
</comment>
<keyword evidence="2" id="KW-1003">Cell membrane</keyword>
<evidence type="ECO:0000256" key="7">
    <source>
        <dbReference type="ARBA" id="ARBA00023136"/>
    </source>
</evidence>
<evidence type="ECO:0000313" key="10">
    <source>
        <dbReference type="Proteomes" id="UP001595692"/>
    </source>
</evidence>
<accession>A0ABV8CRZ9</accession>
<evidence type="ECO:0000256" key="3">
    <source>
        <dbReference type="ARBA" id="ARBA00022481"/>
    </source>
</evidence>
<sequence>MLLVSIHLARSEAVKRGVPVWISPLTTNDWSSGWEIRIDDGDDVFDSGADELFRRFDPLKSTITNAPARIELSGQGNLVIPSSAVTLRLKPSGCENNEQRQITIELSGRARVTRVSCSS</sequence>
<evidence type="ECO:0000259" key="8">
    <source>
        <dbReference type="Pfam" id="PF12019"/>
    </source>
</evidence>
<gene>
    <name evidence="9" type="ORF">ACFOSS_15240</name>
</gene>
<evidence type="ECO:0000256" key="4">
    <source>
        <dbReference type="ARBA" id="ARBA00022519"/>
    </source>
</evidence>
<dbReference type="Pfam" id="PF12019">
    <property type="entry name" value="GspH"/>
    <property type="match status" value="1"/>
</dbReference>
<keyword evidence="5" id="KW-0812">Transmembrane</keyword>
<keyword evidence="7" id="KW-0472">Membrane</keyword>
<evidence type="ECO:0000313" key="9">
    <source>
        <dbReference type="EMBL" id="MFC3914803.1"/>
    </source>
</evidence>
<evidence type="ECO:0000256" key="1">
    <source>
        <dbReference type="ARBA" id="ARBA00004377"/>
    </source>
</evidence>
<evidence type="ECO:0000256" key="2">
    <source>
        <dbReference type="ARBA" id="ARBA00022475"/>
    </source>
</evidence>
<keyword evidence="10" id="KW-1185">Reference proteome</keyword>
<dbReference type="EMBL" id="JBHSAF010000015">
    <property type="protein sequence ID" value="MFC3914803.1"/>
    <property type="molecule type" value="Genomic_DNA"/>
</dbReference>
<evidence type="ECO:0000256" key="6">
    <source>
        <dbReference type="ARBA" id="ARBA00022989"/>
    </source>
</evidence>
<reference evidence="10" key="1">
    <citation type="journal article" date="2019" name="Int. J. Syst. Evol. Microbiol.">
        <title>The Global Catalogue of Microorganisms (GCM) 10K type strain sequencing project: providing services to taxonomists for standard genome sequencing and annotation.</title>
        <authorList>
            <consortium name="The Broad Institute Genomics Platform"/>
            <consortium name="The Broad Institute Genome Sequencing Center for Infectious Disease"/>
            <person name="Wu L."/>
            <person name="Ma J."/>
        </authorList>
    </citation>
    <scope>NUCLEOTIDE SEQUENCE [LARGE SCALE GENOMIC DNA]</scope>
    <source>
        <strain evidence="10">CCUG 54939</strain>
    </source>
</reference>
<dbReference type="Proteomes" id="UP001595692">
    <property type="component" value="Unassembled WGS sequence"/>
</dbReference>
<comment type="subcellular location">
    <subcellularLocation>
        <location evidence="1">Cell inner membrane</location>
        <topology evidence="1">Single-pass membrane protein</topology>
    </subcellularLocation>
</comment>
<protein>
    <submittedName>
        <fullName evidence="9">GspH/FimT family protein</fullName>
    </submittedName>
</protein>
<keyword evidence="6" id="KW-1133">Transmembrane helix</keyword>
<keyword evidence="4" id="KW-0997">Cell inner membrane</keyword>
<feature type="domain" description="General secretion pathway GspH" evidence="8">
    <location>
        <begin position="4"/>
        <end position="112"/>
    </location>
</feature>
<keyword evidence="3" id="KW-0488">Methylation</keyword>
<dbReference type="InterPro" id="IPR022346">
    <property type="entry name" value="T2SS_GspH"/>
</dbReference>